<evidence type="ECO:0000313" key="12">
    <source>
        <dbReference type="EMBL" id="SBV25186.1"/>
    </source>
</evidence>
<comment type="catalytic activity">
    <reaction evidence="10">
        <text>a 2,3-saturated acyl-[ACP] + NADP(+) = a (2E)-enoyl-[ACP] + NADPH + H(+)</text>
        <dbReference type="Rhea" id="RHEA:22564"/>
        <dbReference type="Rhea" id="RHEA-COMP:9925"/>
        <dbReference type="Rhea" id="RHEA-COMP:9926"/>
        <dbReference type="ChEBI" id="CHEBI:15378"/>
        <dbReference type="ChEBI" id="CHEBI:57783"/>
        <dbReference type="ChEBI" id="CHEBI:58349"/>
        <dbReference type="ChEBI" id="CHEBI:78784"/>
        <dbReference type="ChEBI" id="CHEBI:78785"/>
        <dbReference type="EC" id="1.3.1.104"/>
    </reaction>
</comment>
<dbReference type="STRING" id="307121.GA0070620_0656"/>
<dbReference type="InterPro" id="IPR013149">
    <property type="entry name" value="ADH-like_C"/>
</dbReference>
<evidence type="ECO:0000256" key="4">
    <source>
        <dbReference type="ARBA" id="ARBA00022857"/>
    </source>
</evidence>
<evidence type="ECO:0000256" key="8">
    <source>
        <dbReference type="ARBA" id="ARBA00023160"/>
    </source>
</evidence>
<accession>A0A1C3MXX2</accession>
<keyword evidence="13" id="KW-1185">Reference proteome</keyword>
<evidence type="ECO:0000256" key="9">
    <source>
        <dbReference type="ARBA" id="ARBA00038963"/>
    </source>
</evidence>
<dbReference type="PANTHER" id="PTHR43981">
    <property type="entry name" value="ENOYL-[ACYL-CARRIER-PROTEIN] REDUCTASE, MITOCHONDRIAL"/>
    <property type="match status" value="1"/>
</dbReference>
<dbReference type="GO" id="GO:0006633">
    <property type="term" value="P:fatty acid biosynthetic process"/>
    <property type="evidence" value="ECO:0007669"/>
    <property type="project" value="UniProtKB-KW"/>
</dbReference>
<keyword evidence="6" id="KW-0560">Oxidoreductase</keyword>
<keyword evidence="4" id="KW-0521">NADP</keyword>
<evidence type="ECO:0000259" key="11">
    <source>
        <dbReference type="SMART" id="SM00829"/>
    </source>
</evidence>
<sequence>MSQLILTEVGGDLNDTITLDRDPDLTLGAEDLLVAVEAAPVNPADLLFTAGWFSVQPQPPAPLGAEGVGRVLQAGSRADQSLVGRRVLLLPTFRHGTWAERTVVAARDVVPISETADAVQLAMLPVNPATAYGLLHDYTELKPGDWIGLTLANSAVGQHVITLAKRAGVRVVAVVRRAEAAEQVRQLGADLVVLDGEGLGDRAAAALGEHRLRLLLDGTGGPQHVGELARVVEDGGSVVTFGAITGQAPVLPLGDFIYRSISLRSFFILSWIRDKPREQLTRIYAELAELVEEGVLRAEVEATYPLERFAEALAHAGRERRSGKILFTPATAA</sequence>
<dbReference type="InterPro" id="IPR051034">
    <property type="entry name" value="Mito_Enoyl-ACP_Reductase"/>
</dbReference>
<dbReference type="SUPFAM" id="SSF50129">
    <property type="entry name" value="GroES-like"/>
    <property type="match status" value="1"/>
</dbReference>
<dbReference type="EC" id="1.3.1.104" evidence="9"/>
<dbReference type="InterPro" id="IPR011032">
    <property type="entry name" value="GroES-like_sf"/>
</dbReference>
<dbReference type="Proteomes" id="UP000199393">
    <property type="component" value="Chromosome I"/>
</dbReference>
<evidence type="ECO:0000256" key="10">
    <source>
        <dbReference type="ARBA" id="ARBA00048843"/>
    </source>
</evidence>
<keyword evidence="8" id="KW-0275">Fatty acid biosynthesis</keyword>
<evidence type="ECO:0000256" key="6">
    <source>
        <dbReference type="ARBA" id="ARBA00023002"/>
    </source>
</evidence>
<dbReference type="PANTHER" id="PTHR43981:SF2">
    <property type="entry name" value="ENOYL-[ACYL-CARRIER-PROTEIN] REDUCTASE, MITOCHONDRIAL"/>
    <property type="match status" value="1"/>
</dbReference>
<dbReference type="EMBL" id="LT598496">
    <property type="protein sequence ID" value="SBV25186.1"/>
    <property type="molecule type" value="Genomic_DNA"/>
</dbReference>
<evidence type="ECO:0000256" key="7">
    <source>
        <dbReference type="ARBA" id="ARBA00023098"/>
    </source>
</evidence>
<keyword evidence="5" id="KW-0809">Transit peptide</keyword>
<evidence type="ECO:0000256" key="1">
    <source>
        <dbReference type="ARBA" id="ARBA00010371"/>
    </source>
</evidence>
<evidence type="ECO:0000256" key="5">
    <source>
        <dbReference type="ARBA" id="ARBA00022946"/>
    </source>
</evidence>
<keyword evidence="3" id="KW-0276">Fatty acid metabolism</keyword>
<feature type="domain" description="Enoyl reductase (ER)" evidence="11">
    <location>
        <begin position="12"/>
        <end position="327"/>
    </location>
</feature>
<gene>
    <name evidence="12" type="ORF">GA0070620_0656</name>
</gene>
<comment type="similarity">
    <text evidence="1">Belongs to the zinc-containing alcohol dehydrogenase family. Quinone oxidoreductase subfamily.</text>
</comment>
<dbReference type="InterPro" id="IPR036291">
    <property type="entry name" value="NAD(P)-bd_dom_sf"/>
</dbReference>
<dbReference type="AlphaFoldDB" id="A0A1C3MXX2"/>
<dbReference type="InterPro" id="IPR020843">
    <property type="entry name" value="ER"/>
</dbReference>
<organism evidence="12 13">
    <name type="scientific">Micromonospora krabiensis</name>
    <dbReference type="NCBI Taxonomy" id="307121"/>
    <lineage>
        <taxon>Bacteria</taxon>
        <taxon>Bacillati</taxon>
        <taxon>Actinomycetota</taxon>
        <taxon>Actinomycetes</taxon>
        <taxon>Micromonosporales</taxon>
        <taxon>Micromonosporaceae</taxon>
        <taxon>Micromonospora</taxon>
    </lineage>
</organism>
<dbReference type="SMART" id="SM00829">
    <property type="entry name" value="PKS_ER"/>
    <property type="match status" value="1"/>
</dbReference>
<proteinExistence type="inferred from homology"/>
<dbReference type="CDD" id="cd05282">
    <property type="entry name" value="ETR_like"/>
    <property type="match status" value="1"/>
</dbReference>
<dbReference type="OrthoDB" id="4190732at2"/>
<keyword evidence="2" id="KW-0444">Lipid biosynthesis</keyword>
<protein>
    <recommendedName>
        <fullName evidence="9">enoyl-[acyl-carrier-protein] reductase</fullName>
        <ecNumber evidence="9">1.3.1.104</ecNumber>
    </recommendedName>
</protein>
<dbReference type="SUPFAM" id="SSF51735">
    <property type="entry name" value="NAD(P)-binding Rossmann-fold domains"/>
    <property type="match status" value="1"/>
</dbReference>
<evidence type="ECO:0000256" key="3">
    <source>
        <dbReference type="ARBA" id="ARBA00022832"/>
    </source>
</evidence>
<dbReference type="Pfam" id="PF08240">
    <property type="entry name" value="ADH_N"/>
    <property type="match status" value="1"/>
</dbReference>
<dbReference type="Gene3D" id="3.90.180.10">
    <property type="entry name" value="Medium-chain alcohol dehydrogenases, catalytic domain"/>
    <property type="match status" value="1"/>
</dbReference>
<reference evidence="13" key="1">
    <citation type="submission" date="2016-06" db="EMBL/GenBank/DDBJ databases">
        <authorList>
            <person name="Varghese N."/>
            <person name="Submissions Spin"/>
        </authorList>
    </citation>
    <scope>NUCLEOTIDE SEQUENCE [LARGE SCALE GENOMIC DNA]</scope>
    <source>
        <strain evidence="13">DSM 45344</strain>
    </source>
</reference>
<dbReference type="RefSeq" id="WP_091588449.1">
    <property type="nucleotide sequence ID" value="NZ_JBHRWG010000002.1"/>
</dbReference>
<keyword evidence="7" id="KW-0443">Lipid metabolism</keyword>
<evidence type="ECO:0000256" key="2">
    <source>
        <dbReference type="ARBA" id="ARBA00022516"/>
    </source>
</evidence>
<dbReference type="Gene3D" id="3.40.50.720">
    <property type="entry name" value="NAD(P)-binding Rossmann-like Domain"/>
    <property type="match status" value="1"/>
</dbReference>
<dbReference type="Pfam" id="PF00107">
    <property type="entry name" value="ADH_zinc_N"/>
    <property type="match status" value="1"/>
</dbReference>
<dbReference type="GO" id="GO:0141148">
    <property type="term" value="F:enoyl-[acyl-carrier-protein] reductase (NADPH) activity"/>
    <property type="evidence" value="ECO:0007669"/>
    <property type="project" value="UniProtKB-EC"/>
</dbReference>
<dbReference type="InterPro" id="IPR013154">
    <property type="entry name" value="ADH-like_N"/>
</dbReference>
<name>A0A1C3MXX2_9ACTN</name>
<evidence type="ECO:0000313" key="13">
    <source>
        <dbReference type="Proteomes" id="UP000199393"/>
    </source>
</evidence>